<proteinExistence type="predicted"/>
<dbReference type="PROSITE" id="PS50178">
    <property type="entry name" value="ZF_FYVE"/>
    <property type="match status" value="1"/>
</dbReference>
<evidence type="ECO:0000256" key="4">
    <source>
        <dbReference type="PROSITE-ProRule" id="PRU00091"/>
    </source>
</evidence>
<evidence type="ECO:0000259" key="5">
    <source>
        <dbReference type="PROSITE" id="PS50178"/>
    </source>
</evidence>
<dbReference type="Pfam" id="PF16696">
    <property type="entry name" value="ZFYVE21_C"/>
    <property type="match status" value="1"/>
</dbReference>
<dbReference type="InterPro" id="IPR032031">
    <property type="entry name" value="ZFYVE21_C"/>
</dbReference>
<dbReference type="SUPFAM" id="SSF53300">
    <property type="entry name" value="vWA-like"/>
    <property type="match status" value="1"/>
</dbReference>
<dbReference type="GO" id="GO:0008270">
    <property type="term" value="F:zinc ion binding"/>
    <property type="evidence" value="ECO:0007669"/>
    <property type="project" value="UniProtKB-KW"/>
</dbReference>
<comment type="caution">
    <text evidence="7">The sequence shown here is derived from an EMBL/GenBank/DDBJ whole genome shotgun (WGS) entry which is preliminary data.</text>
</comment>
<dbReference type="InterPro" id="IPR052113">
    <property type="entry name" value="FYVE-type_Zinc_Finger"/>
</dbReference>
<dbReference type="Gene3D" id="2.30.29.160">
    <property type="entry name" value="Zinc finger FYVE domain-containing protein 21, C-terminal"/>
    <property type="match status" value="1"/>
</dbReference>
<dbReference type="Gene3D" id="3.30.40.10">
    <property type="entry name" value="Zinc/RING finger domain, C3HC4 (zinc finger)"/>
    <property type="match status" value="1"/>
</dbReference>
<dbReference type="SUPFAM" id="SSF57903">
    <property type="entry name" value="FYVE/PHD zinc finger"/>
    <property type="match status" value="1"/>
</dbReference>
<sequence length="605" mass="67011">MAAPEKKLVRSKSGLRMVTVDDEETSPFLLMEPPWVPDNECDCCQSCRGKFDFLRRRKHHCRRCGRCFCDNCCKTKVALPRMCFIDPVRHCATCTDTTKKENEFFDKHVKTLANGGQFMLSGKDQSDIESQFLCKLSSDHRFLNFEAESDKYESIKVSNLESLQIMANSRDDEGNTLATGLALKYKNSNDVMTMVKMVVTTGANKKQAQIWIAAMQKELLTLNNVTGSVIYLATDGEENEPPYTEEVLPKLTEKGIVVHTLAIGSSADEKLNNISKITGGSSYFYSSETVDSTSLIDALIEPFTESSKDKIIRIKTVHADISTHQVFETNFVIDDTIGRDTIVQLTTHVVRDVNLTIKHSEMTFTKIGTAGDNSVIYVKIPGIAQIGNYDVFLSSTTHDISGTLSIFSKPVSSKQAVLQVNVLNTEPEIQYSASLLFPLYAAVYKGSMPVTNATVMAVIENEIGDSFNTVLKDNAIGADVSLNDGIYSCYILPNELNANGRLSIKVIAEGYSAKVVVEVTRSPGTKFTDDFEEHSISPFMRVALAREITVKNYTLLDKNIDLIPPSPILTLQLTNISNEDNTYTITWYAVGDDLDKGNGKLSPII</sequence>
<dbReference type="PANTHER" id="PTHR39490">
    <property type="entry name" value="ARRESTIN DOMAIN-CONTAINING PROTEIN D"/>
    <property type="match status" value="1"/>
</dbReference>
<dbReference type="PROSITE" id="PS50234">
    <property type="entry name" value="VWFA"/>
    <property type="match status" value="1"/>
</dbReference>
<keyword evidence="2 4" id="KW-0863">Zinc-finger</keyword>
<dbReference type="InterPro" id="IPR038632">
    <property type="entry name" value="ZFYVE21_C_sf"/>
</dbReference>
<dbReference type="Gene3D" id="3.40.50.410">
    <property type="entry name" value="von Willebrand factor, type A domain"/>
    <property type="match status" value="1"/>
</dbReference>
<dbReference type="InterPro" id="IPR036465">
    <property type="entry name" value="vWFA_dom_sf"/>
</dbReference>
<dbReference type="Proteomes" id="UP000596742">
    <property type="component" value="Unassembled WGS sequence"/>
</dbReference>
<dbReference type="InterPro" id="IPR002035">
    <property type="entry name" value="VWF_A"/>
</dbReference>
<reference evidence="7" key="1">
    <citation type="submission" date="2018-11" db="EMBL/GenBank/DDBJ databases">
        <authorList>
            <person name="Alioto T."/>
            <person name="Alioto T."/>
        </authorList>
    </citation>
    <scope>NUCLEOTIDE SEQUENCE</scope>
</reference>
<dbReference type="Pfam" id="PF01363">
    <property type="entry name" value="FYVE"/>
    <property type="match status" value="1"/>
</dbReference>
<protein>
    <recommendedName>
        <fullName evidence="9">FYVE-type domain-containing protein</fullName>
    </recommendedName>
</protein>
<dbReference type="AlphaFoldDB" id="A0A8B6H1V6"/>
<feature type="domain" description="VWFA" evidence="6">
    <location>
        <begin position="229"/>
        <end position="303"/>
    </location>
</feature>
<evidence type="ECO:0000259" key="6">
    <source>
        <dbReference type="PROSITE" id="PS50234"/>
    </source>
</evidence>
<evidence type="ECO:0000313" key="7">
    <source>
        <dbReference type="EMBL" id="VDI72495.1"/>
    </source>
</evidence>
<name>A0A8B6H1V6_MYTGA</name>
<dbReference type="InterPro" id="IPR017455">
    <property type="entry name" value="Znf_FYVE-rel"/>
</dbReference>
<dbReference type="InterPro" id="IPR011011">
    <property type="entry name" value="Znf_FYVE_PHD"/>
</dbReference>
<keyword evidence="3" id="KW-0862">Zinc</keyword>
<evidence type="ECO:0000256" key="2">
    <source>
        <dbReference type="ARBA" id="ARBA00022771"/>
    </source>
</evidence>
<dbReference type="InterPro" id="IPR013083">
    <property type="entry name" value="Znf_RING/FYVE/PHD"/>
</dbReference>
<dbReference type="CDD" id="cd15727">
    <property type="entry name" value="FYVE_ZF21"/>
    <property type="match status" value="1"/>
</dbReference>
<dbReference type="InterPro" id="IPR000306">
    <property type="entry name" value="Znf_FYVE"/>
</dbReference>
<evidence type="ECO:0000256" key="1">
    <source>
        <dbReference type="ARBA" id="ARBA00022723"/>
    </source>
</evidence>
<keyword evidence="8" id="KW-1185">Reference proteome</keyword>
<evidence type="ECO:0008006" key="9">
    <source>
        <dbReference type="Google" id="ProtNLM"/>
    </source>
</evidence>
<dbReference type="OrthoDB" id="687730at2759"/>
<feature type="domain" description="FYVE-type" evidence="5">
    <location>
        <begin position="38"/>
        <end position="99"/>
    </location>
</feature>
<evidence type="ECO:0000256" key="3">
    <source>
        <dbReference type="ARBA" id="ARBA00022833"/>
    </source>
</evidence>
<keyword evidence="1" id="KW-0479">Metal-binding</keyword>
<dbReference type="PANTHER" id="PTHR39490:SF8">
    <property type="entry name" value="ZINC FINGER FYVE DOMAIN-CONTAINING PROTEIN 21"/>
    <property type="match status" value="1"/>
</dbReference>
<dbReference type="EMBL" id="UYJE01009331">
    <property type="protein sequence ID" value="VDI72495.1"/>
    <property type="molecule type" value="Genomic_DNA"/>
</dbReference>
<dbReference type="SMART" id="SM00064">
    <property type="entry name" value="FYVE"/>
    <property type="match status" value="1"/>
</dbReference>
<organism evidence="7 8">
    <name type="scientific">Mytilus galloprovincialis</name>
    <name type="common">Mediterranean mussel</name>
    <dbReference type="NCBI Taxonomy" id="29158"/>
    <lineage>
        <taxon>Eukaryota</taxon>
        <taxon>Metazoa</taxon>
        <taxon>Spiralia</taxon>
        <taxon>Lophotrochozoa</taxon>
        <taxon>Mollusca</taxon>
        <taxon>Bivalvia</taxon>
        <taxon>Autobranchia</taxon>
        <taxon>Pteriomorphia</taxon>
        <taxon>Mytilida</taxon>
        <taxon>Mytiloidea</taxon>
        <taxon>Mytilidae</taxon>
        <taxon>Mytilinae</taxon>
        <taxon>Mytilus</taxon>
    </lineage>
</organism>
<accession>A0A8B6H1V6</accession>
<gene>
    <name evidence="7" type="ORF">MGAL_10B018094</name>
</gene>
<dbReference type="Pfam" id="PF00092">
    <property type="entry name" value="VWA"/>
    <property type="match status" value="1"/>
</dbReference>
<evidence type="ECO:0000313" key="8">
    <source>
        <dbReference type="Proteomes" id="UP000596742"/>
    </source>
</evidence>